<comment type="caution">
    <text evidence="1">The sequence shown here is derived from an EMBL/GenBank/DDBJ whole genome shotgun (WGS) entry which is preliminary data.</text>
</comment>
<dbReference type="Pfam" id="PF13374">
    <property type="entry name" value="TPR_10"/>
    <property type="match status" value="2"/>
</dbReference>
<dbReference type="EMBL" id="QXHD01000004">
    <property type="protein sequence ID" value="NEZ55952.1"/>
    <property type="molecule type" value="Genomic_DNA"/>
</dbReference>
<keyword evidence="2" id="KW-1185">Reference proteome</keyword>
<dbReference type="SMART" id="SM00028">
    <property type="entry name" value="TPR"/>
    <property type="match status" value="7"/>
</dbReference>
<dbReference type="InterPro" id="IPR011990">
    <property type="entry name" value="TPR-like_helical_dom_sf"/>
</dbReference>
<name>A0A6M0RJJ5_9CYAN</name>
<proteinExistence type="predicted"/>
<sequence>MAETKDSSWARQQYDLGVECHNRRTGERAENLEQALIAFENALAVFTHNRFSRDWANTQEWLGTIYSARIQGKRSENLEQAINYYQNALQIRTRAAFPEDWARTQMNLGNTCSARIQGKRSENLEQAIDYYQNALQIYTRTTFPEDWARTQMNLGVTYQNRIRGEHSENLEQAIDCYKNALQILTRNEFPEYWAMTQMNLGVAYQNRTQGERSENLEQAIDCYQNTLQVHTRSAFPEYWARTQQNLANVYRDSHHGEDLEILNLALGTYQKVAEVFTRKSYPYDWVNNQSDWAEALLKLASFTTNPTQVVTNLTTSITLLTEALEVAPSSSPEYIDSLYRLGNALFRRYAISQNSNDLDRALKAYKNALDAIDPEHYDRNKIWQALPTTQSVLGSRLVRDGQWQDGLQLLLNSVSQLRNSDNRLAHASALYETAYAYETMSDWDNARLYYRDALRLYDHLEEQSGKAKSLTGLGTTLGAQGYLDKSMATFQQARDLYEQLQQPEKVTEVDNLYDIAKRTLNNEDIEAQDMEMGAALFK</sequence>
<dbReference type="AlphaFoldDB" id="A0A6M0RJJ5"/>
<dbReference type="Gene3D" id="1.25.40.10">
    <property type="entry name" value="Tetratricopeptide repeat domain"/>
    <property type="match status" value="4"/>
</dbReference>
<dbReference type="InterPro" id="IPR019734">
    <property type="entry name" value="TPR_rpt"/>
</dbReference>
<dbReference type="Proteomes" id="UP000481033">
    <property type="component" value="Unassembled WGS sequence"/>
</dbReference>
<evidence type="ECO:0000313" key="2">
    <source>
        <dbReference type="Proteomes" id="UP000481033"/>
    </source>
</evidence>
<protein>
    <submittedName>
        <fullName evidence="1">Tetratricopeptide repeat protein</fullName>
    </submittedName>
</protein>
<evidence type="ECO:0000313" key="1">
    <source>
        <dbReference type="EMBL" id="NEZ55952.1"/>
    </source>
</evidence>
<dbReference type="PANTHER" id="PTHR10098:SF108">
    <property type="entry name" value="TETRATRICOPEPTIDE REPEAT PROTEIN 28"/>
    <property type="match status" value="1"/>
</dbReference>
<dbReference type="RefSeq" id="WP_163697843.1">
    <property type="nucleotide sequence ID" value="NZ_QXHD01000004.1"/>
</dbReference>
<accession>A0A6M0RJJ5</accession>
<reference evidence="1 2" key="1">
    <citation type="journal article" date="2020" name="Microb. Ecol.">
        <title>Ecogenomics of the Marine Benthic Filamentous Cyanobacterium Adonisia.</title>
        <authorList>
            <person name="Walter J.M."/>
            <person name="Coutinho F.H."/>
            <person name="Leomil L."/>
            <person name="Hargreaves P.I."/>
            <person name="Campeao M.E."/>
            <person name="Vieira V.V."/>
            <person name="Silva B.S."/>
            <person name="Fistarol G.O."/>
            <person name="Salomon P.S."/>
            <person name="Sawabe T."/>
            <person name="Mino S."/>
            <person name="Hosokawa M."/>
            <person name="Miyashita H."/>
            <person name="Maruyama F."/>
            <person name="van Verk M.C."/>
            <person name="Dutilh B.E."/>
            <person name="Thompson C.C."/>
            <person name="Thompson F.L."/>
        </authorList>
    </citation>
    <scope>NUCLEOTIDE SEQUENCE [LARGE SCALE GENOMIC DNA]</scope>
    <source>
        <strain evidence="1 2">CCMR0081</strain>
    </source>
</reference>
<gene>
    <name evidence="1" type="ORF">DXZ20_09760</name>
</gene>
<organism evidence="1 2">
    <name type="scientific">Adonisia turfae CCMR0081</name>
    <dbReference type="NCBI Taxonomy" id="2292702"/>
    <lineage>
        <taxon>Bacteria</taxon>
        <taxon>Bacillati</taxon>
        <taxon>Cyanobacteriota</taxon>
        <taxon>Adonisia</taxon>
        <taxon>Adonisia turfae</taxon>
    </lineage>
</organism>
<dbReference type="PANTHER" id="PTHR10098">
    <property type="entry name" value="RAPSYN-RELATED"/>
    <property type="match status" value="1"/>
</dbReference>
<dbReference type="SUPFAM" id="SSF48452">
    <property type="entry name" value="TPR-like"/>
    <property type="match status" value="2"/>
</dbReference>